<sequence>MVITKSYLEANHTILQAISKANLRQELKTKALLQQLRKDFKLNAPNCLFELRNGVFVGTGDYIESKDGAFYFCSANGSSKLVDVDFIYEFCHGCAKHLEDYPRSILRVK</sequence>
<dbReference type="RefSeq" id="WP_160849605.1">
    <property type="nucleotide sequence ID" value="NZ_WMEQ01000015.1"/>
</dbReference>
<gene>
    <name evidence="1" type="ORF">GLW05_16630</name>
</gene>
<name>A0A6I5A4G7_9BACI</name>
<proteinExistence type="predicted"/>
<evidence type="ECO:0000313" key="1">
    <source>
        <dbReference type="EMBL" id="MYL35207.1"/>
    </source>
</evidence>
<dbReference type="Proteomes" id="UP000468638">
    <property type="component" value="Unassembled WGS sequence"/>
</dbReference>
<organism evidence="1 2">
    <name type="scientific">Pontibacillus yanchengensis</name>
    <dbReference type="NCBI Taxonomy" id="462910"/>
    <lineage>
        <taxon>Bacteria</taxon>
        <taxon>Bacillati</taxon>
        <taxon>Bacillota</taxon>
        <taxon>Bacilli</taxon>
        <taxon>Bacillales</taxon>
        <taxon>Bacillaceae</taxon>
        <taxon>Pontibacillus</taxon>
    </lineage>
</organism>
<dbReference type="EMBL" id="WMEQ01000015">
    <property type="protein sequence ID" value="MYL35207.1"/>
    <property type="molecule type" value="Genomic_DNA"/>
</dbReference>
<dbReference type="AlphaFoldDB" id="A0A6I5A4G7"/>
<protein>
    <submittedName>
        <fullName evidence="1">Uncharacterized protein</fullName>
    </submittedName>
</protein>
<reference evidence="1 2" key="1">
    <citation type="submission" date="2019-11" db="EMBL/GenBank/DDBJ databases">
        <title>Genome sequences of 17 halophilic strains isolated from different environments.</title>
        <authorList>
            <person name="Furrow R.E."/>
        </authorList>
    </citation>
    <scope>NUCLEOTIDE SEQUENCE [LARGE SCALE GENOMIC DNA]</scope>
    <source>
        <strain evidence="1 2">22514_16_FS</strain>
    </source>
</reference>
<evidence type="ECO:0000313" key="2">
    <source>
        <dbReference type="Proteomes" id="UP000468638"/>
    </source>
</evidence>
<comment type="caution">
    <text evidence="1">The sequence shown here is derived from an EMBL/GenBank/DDBJ whole genome shotgun (WGS) entry which is preliminary data.</text>
</comment>
<dbReference type="OrthoDB" id="2691749at2"/>
<accession>A0A6I5A4G7</accession>